<dbReference type="STRING" id="1758178.GCA_001550095_00283"/>
<dbReference type="Proteomes" id="UP000217935">
    <property type="component" value="Chromosome"/>
</dbReference>
<accession>A0A291GBJ2</accession>
<name>A0A291GBJ2_9RHOB</name>
<dbReference type="InterPro" id="IPR000566">
    <property type="entry name" value="Lipocln_cytosolic_FA-bd_dom"/>
</dbReference>
<evidence type="ECO:0000313" key="3">
    <source>
        <dbReference type="Proteomes" id="UP000217935"/>
    </source>
</evidence>
<dbReference type="InterPro" id="IPR012674">
    <property type="entry name" value="Calycin"/>
</dbReference>
<keyword evidence="3" id="KW-1185">Reference proteome</keyword>
<reference evidence="2 3" key="1">
    <citation type="submission" date="2017-06" db="EMBL/GenBank/DDBJ databases">
        <title>Celeribacter sp. TSPH2 complete genome sequence.</title>
        <authorList>
            <person name="Woo J.-H."/>
            <person name="Kim H.-S."/>
        </authorList>
    </citation>
    <scope>NUCLEOTIDE SEQUENCE [LARGE SCALE GENOMIC DNA]</scope>
    <source>
        <strain evidence="2 3">TSPH2</strain>
    </source>
</reference>
<dbReference type="Gene3D" id="2.40.128.20">
    <property type="match status" value="1"/>
</dbReference>
<dbReference type="Pfam" id="PF08212">
    <property type="entry name" value="Lipocalin_2"/>
    <property type="match status" value="1"/>
</dbReference>
<dbReference type="KEGG" id="ceh:CEW89_08170"/>
<proteinExistence type="predicted"/>
<dbReference type="AlphaFoldDB" id="A0A291GBJ2"/>
<sequence>MSGPLAQLCADHAFVRLQRHSGCRRAAGEPVRGLISRGWGAALSLAVLSGCMNPAPNAGGFRDPQANMSSIAALDALKFSGRWYEVAAFVPEGASCVIGAVTFTRQKSGDLMVTEGPCADGRPRQGLARQVGPGRYAFAGDEFWVLWVDAEYHTAVIGYPSGQAHVLSRDMVLPPDRKLAVEGILEWNGYDISRLRPARRK</sequence>
<dbReference type="SUPFAM" id="SSF50814">
    <property type="entry name" value="Lipocalins"/>
    <property type="match status" value="1"/>
</dbReference>
<gene>
    <name evidence="2" type="ORF">CEW89_08170</name>
</gene>
<feature type="domain" description="Lipocalin/cytosolic fatty-acid binding" evidence="1">
    <location>
        <begin position="74"/>
        <end position="197"/>
    </location>
</feature>
<organism evidence="2 3">
    <name type="scientific">Celeribacter ethanolicus</name>
    <dbReference type="NCBI Taxonomy" id="1758178"/>
    <lineage>
        <taxon>Bacteria</taxon>
        <taxon>Pseudomonadati</taxon>
        <taxon>Pseudomonadota</taxon>
        <taxon>Alphaproteobacteria</taxon>
        <taxon>Rhodobacterales</taxon>
        <taxon>Roseobacteraceae</taxon>
        <taxon>Celeribacter</taxon>
    </lineage>
</organism>
<evidence type="ECO:0000313" key="2">
    <source>
        <dbReference type="EMBL" id="ATG47551.1"/>
    </source>
</evidence>
<dbReference type="EMBL" id="CP022196">
    <property type="protein sequence ID" value="ATG47551.1"/>
    <property type="molecule type" value="Genomic_DNA"/>
</dbReference>
<protein>
    <submittedName>
        <fullName evidence="2">Lipocalin</fullName>
    </submittedName>
</protein>
<evidence type="ECO:0000259" key="1">
    <source>
        <dbReference type="Pfam" id="PF08212"/>
    </source>
</evidence>